<gene>
    <name evidence="1" type="ORF">HNR15_000462</name>
</gene>
<accession>A0A853DBZ1</accession>
<comment type="caution">
    <text evidence="1">The sequence shown here is derived from an EMBL/GenBank/DDBJ whole genome shotgun (WGS) entry which is preliminary data.</text>
</comment>
<keyword evidence="2" id="KW-1185">Reference proteome</keyword>
<reference evidence="1 2" key="1">
    <citation type="submission" date="2020-07" db="EMBL/GenBank/DDBJ databases">
        <title>Sequencing the genomes of 1000 actinobacteria strains.</title>
        <authorList>
            <person name="Klenk H.-P."/>
        </authorList>
    </citation>
    <scope>NUCLEOTIDE SEQUENCE [LARGE SCALE GENOMIC DNA]</scope>
    <source>
        <strain evidence="1 2">DSM 29531</strain>
    </source>
</reference>
<organism evidence="1 2">
    <name type="scientific">Allobranchiibius huperziae</name>
    <dbReference type="NCBI Taxonomy" id="1874116"/>
    <lineage>
        <taxon>Bacteria</taxon>
        <taxon>Bacillati</taxon>
        <taxon>Actinomycetota</taxon>
        <taxon>Actinomycetes</taxon>
        <taxon>Micrococcales</taxon>
        <taxon>Dermacoccaceae</taxon>
        <taxon>Allobranchiibius</taxon>
    </lineage>
</organism>
<name>A0A853DBZ1_9MICO</name>
<sequence length="150" mass="16873">MEAMRELTWGRGQILLGDKQIGSFETMTFRERATVSFETEHWEYAKEFGGTVVAARTEGEPRRMSADKGGLFFTYWDVCTPTATYRLKGSRVSVAGAAIGQYDQRGIVRYLASVTVPETVPMCDHVFLLWVVTVDERRRRARSHAAGDTG</sequence>
<evidence type="ECO:0000313" key="1">
    <source>
        <dbReference type="EMBL" id="NYJ73499.1"/>
    </source>
</evidence>
<dbReference type="AlphaFoldDB" id="A0A853DBZ1"/>
<dbReference type="EMBL" id="JACCFW010000001">
    <property type="protein sequence ID" value="NYJ73499.1"/>
    <property type="molecule type" value="Genomic_DNA"/>
</dbReference>
<dbReference type="Proteomes" id="UP000571817">
    <property type="component" value="Unassembled WGS sequence"/>
</dbReference>
<evidence type="ECO:0000313" key="2">
    <source>
        <dbReference type="Proteomes" id="UP000571817"/>
    </source>
</evidence>
<dbReference type="RefSeq" id="WP_179478802.1">
    <property type="nucleotide sequence ID" value="NZ_JACCFW010000001.1"/>
</dbReference>
<proteinExistence type="predicted"/>
<protein>
    <submittedName>
        <fullName evidence="1">Uncharacterized protein</fullName>
    </submittedName>
</protein>